<comment type="caution">
    <text evidence="2">The sequence shown here is derived from an EMBL/GenBank/DDBJ whole genome shotgun (WGS) entry which is preliminary data.</text>
</comment>
<organism evidence="2 3">
    <name type="scientific">Stephania cephalantha</name>
    <dbReference type="NCBI Taxonomy" id="152367"/>
    <lineage>
        <taxon>Eukaryota</taxon>
        <taxon>Viridiplantae</taxon>
        <taxon>Streptophyta</taxon>
        <taxon>Embryophyta</taxon>
        <taxon>Tracheophyta</taxon>
        <taxon>Spermatophyta</taxon>
        <taxon>Magnoliopsida</taxon>
        <taxon>Ranunculales</taxon>
        <taxon>Menispermaceae</taxon>
        <taxon>Menispermoideae</taxon>
        <taxon>Cissampelideae</taxon>
        <taxon>Stephania</taxon>
    </lineage>
</organism>
<feature type="compositionally biased region" description="Basic and acidic residues" evidence="1">
    <location>
        <begin position="17"/>
        <end position="31"/>
    </location>
</feature>
<name>A0AAP0J1Q3_9MAGN</name>
<accession>A0AAP0J1Q3</accession>
<feature type="compositionally biased region" description="Basic and acidic residues" evidence="1">
    <location>
        <begin position="41"/>
        <end position="54"/>
    </location>
</feature>
<feature type="region of interest" description="Disordered" evidence="1">
    <location>
        <begin position="1"/>
        <end position="93"/>
    </location>
</feature>
<evidence type="ECO:0000313" key="3">
    <source>
        <dbReference type="Proteomes" id="UP001419268"/>
    </source>
</evidence>
<feature type="region of interest" description="Disordered" evidence="1">
    <location>
        <begin position="107"/>
        <end position="133"/>
    </location>
</feature>
<gene>
    <name evidence="2" type="ORF">Scep_014685</name>
</gene>
<dbReference type="AlphaFoldDB" id="A0AAP0J1Q3"/>
<dbReference type="Proteomes" id="UP001419268">
    <property type="component" value="Unassembled WGS sequence"/>
</dbReference>
<evidence type="ECO:0000313" key="2">
    <source>
        <dbReference type="EMBL" id="KAK9125839.1"/>
    </source>
</evidence>
<evidence type="ECO:0000256" key="1">
    <source>
        <dbReference type="SAM" id="MobiDB-lite"/>
    </source>
</evidence>
<proteinExistence type="predicted"/>
<protein>
    <submittedName>
        <fullName evidence="2">Uncharacterized protein</fullName>
    </submittedName>
</protein>
<reference evidence="2 3" key="1">
    <citation type="submission" date="2024-01" db="EMBL/GenBank/DDBJ databases">
        <title>Genome assemblies of Stephania.</title>
        <authorList>
            <person name="Yang L."/>
        </authorList>
    </citation>
    <scope>NUCLEOTIDE SEQUENCE [LARGE SCALE GENOMIC DNA]</scope>
    <source>
        <strain evidence="2">JXDWG</strain>
        <tissue evidence="2">Leaf</tissue>
    </source>
</reference>
<feature type="compositionally biased region" description="Polar residues" evidence="1">
    <location>
        <begin position="114"/>
        <end position="123"/>
    </location>
</feature>
<keyword evidence="3" id="KW-1185">Reference proteome</keyword>
<dbReference type="EMBL" id="JBBNAG010000006">
    <property type="protein sequence ID" value="KAK9125839.1"/>
    <property type="molecule type" value="Genomic_DNA"/>
</dbReference>
<sequence>MGTSDTHGGRKPQTASYRKEKYKATKKEVARVRSRATSESSESREKGPRDEENRITTAERPVPGSSSGATGGNVEEREHDPSVPLPGGPIDRSLLKSFKNYIAASIWNNEERSQSPGSETTPFDSDLQDRDGT</sequence>